<evidence type="ECO:0000256" key="2">
    <source>
        <dbReference type="ARBA" id="ARBA00009677"/>
    </source>
</evidence>
<evidence type="ECO:0000313" key="8">
    <source>
        <dbReference type="EMBL" id="EFX41975.1"/>
    </source>
</evidence>
<evidence type="ECO:0000313" key="9">
    <source>
        <dbReference type="Proteomes" id="UP000054093"/>
    </source>
</evidence>
<keyword evidence="8" id="KW-0969">Cilium</keyword>
<dbReference type="PANTHER" id="PTHR30435:SF19">
    <property type="entry name" value="FLAGELLAR BASAL-BODY ROD PROTEIN FLGG"/>
    <property type="match status" value="1"/>
</dbReference>
<keyword evidence="8" id="KW-0966">Cell projection</keyword>
<dbReference type="GO" id="GO:0009425">
    <property type="term" value="C:bacterial-type flagellum basal body"/>
    <property type="evidence" value="ECO:0007669"/>
    <property type="project" value="UniProtKB-SubCell"/>
</dbReference>
<dbReference type="EMBL" id="ADHO01000105">
    <property type="protein sequence ID" value="EFX41975.1"/>
    <property type="molecule type" value="Genomic_DNA"/>
</dbReference>
<keyword evidence="8" id="KW-0282">Flagellum</keyword>
<reference evidence="8 9" key="1">
    <citation type="journal article" date="2011" name="Vet. Res.">
        <title>Genome sequence of Helicobacter suis supports its role in gastric pathology.</title>
        <authorList>
            <person name="Vermoote M."/>
            <person name="Vandekerckhove T.T."/>
            <person name="Flahou B."/>
            <person name="Pasmans F."/>
            <person name="Smet A."/>
            <person name="De Groote D."/>
            <person name="Van Criekinge W."/>
            <person name="Ducatelle R."/>
            <person name="Haesebrouck F."/>
        </authorList>
    </citation>
    <scope>NUCLEOTIDE SEQUENCE [LARGE SCALE GENOMIC DNA]</scope>
    <source>
        <strain evidence="8 9">HS5</strain>
    </source>
</reference>
<dbReference type="SUPFAM" id="SSF117143">
    <property type="entry name" value="Flagellar hook protein flgE"/>
    <property type="match status" value="1"/>
</dbReference>
<dbReference type="Pfam" id="PF22692">
    <property type="entry name" value="LlgE_F_G_D1"/>
    <property type="match status" value="1"/>
</dbReference>
<evidence type="ECO:0000256" key="3">
    <source>
        <dbReference type="ARBA" id="ARBA00023143"/>
    </source>
</evidence>
<feature type="domain" description="Flagellar basal body rod protein N-terminal" evidence="5">
    <location>
        <begin position="21"/>
        <end position="50"/>
    </location>
</feature>
<proteinExistence type="inferred from homology"/>
<feature type="domain" description="Flagellar hook protein FlgE/F/G-like D1" evidence="7">
    <location>
        <begin position="120"/>
        <end position="183"/>
    </location>
</feature>
<dbReference type="InterPro" id="IPR020013">
    <property type="entry name" value="Flagellar_FlgE/F/G"/>
</dbReference>
<dbReference type="InterPro" id="IPR010930">
    <property type="entry name" value="Flg_bb/hook_C_dom"/>
</dbReference>
<name>E7G3Q4_9HELI</name>
<dbReference type="Pfam" id="PF06429">
    <property type="entry name" value="Flg_bbr_C"/>
    <property type="match status" value="1"/>
</dbReference>
<feature type="domain" description="Flagellar basal-body/hook protein C-terminal" evidence="6">
    <location>
        <begin position="235"/>
        <end position="270"/>
    </location>
</feature>
<evidence type="ECO:0000259" key="5">
    <source>
        <dbReference type="Pfam" id="PF00460"/>
    </source>
</evidence>
<dbReference type="Proteomes" id="UP000054093">
    <property type="component" value="Unassembled WGS sequence"/>
</dbReference>
<sequence>MRILWYNNTKVLGVYMTSGYYAATGGMVSEFNKLDQISNNLANLNTPGFKRDDVVVGDFLRLYQNYRDKLPLHDQTKQAAKYLNRNLNRVPIITERYTDYSLGPMQKTDNELDFALSDSNAYFAVQTPQGVAFTRDGSFTIDSQGFLSTKEGYHVLSRGGIENQAGIQMLPGSSVSVNPNGAIFFRQGDEEVPGGNLAIVGFESQKLLKKIGNNLYTYPQEKMAERVELNAPIVRQHFLEKSNVNAVLEMTRLIEANRLVDMYSKVLKTHMDDMHTEAINKLALRA</sequence>
<evidence type="ECO:0000256" key="1">
    <source>
        <dbReference type="ARBA" id="ARBA00004117"/>
    </source>
</evidence>
<organism evidence="8 9">
    <name type="scientific">Helicobacter suis HS5</name>
    <dbReference type="NCBI Taxonomy" id="710394"/>
    <lineage>
        <taxon>Bacteria</taxon>
        <taxon>Pseudomonadati</taxon>
        <taxon>Campylobacterota</taxon>
        <taxon>Epsilonproteobacteria</taxon>
        <taxon>Campylobacterales</taxon>
        <taxon>Helicobacteraceae</taxon>
        <taxon>Helicobacter</taxon>
    </lineage>
</organism>
<dbReference type="InterPro" id="IPR037925">
    <property type="entry name" value="FlgE/F/G-like"/>
</dbReference>
<comment type="caution">
    <text evidence="8">The sequence shown here is derived from an EMBL/GenBank/DDBJ whole genome shotgun (WGS) entry which is preliminary data.</text>
</comment>
<comment type="subcellular location">
    <subcellularLocation>
        <location evidence="1 4">Bacterial flagellum basal body</location>
    </subcellularLocation>
</comment>
<keyword evidence="3 4" id="KW-0975">Bacterial flagellum</keyword>
<gene>
    <name evidence="8" type="primary">flgG</name>
    <name evidence="8" type="ORF">HSUHS5_0579</name>
</gene>
<dbReference type="NCBIfam" id="TIGR03506">
    <property type="entry name" value="FlgEFG_subfam"/>
    <property type="match status" value="1"/>
</dbReference>
<dbReference type="Pfam" id="PF00460">
    <property type="entry name" value="Flg_bb_rod"/>
    <property type="match status" value="1"/>
</dbReference>
<dbReference type="AlphaFoldDB" id="E7G3Q4"/>
<evidence type="ECO:0000259" key="6">
    <source>
        <dbReference type="Pfam" id="PF06429"/>
    </source>
</evidence>
<evidence type="ECO:0000259" key="7">
    <source>
        <dbReference type="Pfam" id="PF22692"/>
    </source>
</evidence>
<evidence type="ECO:0000256" key="4">
    <source>
        <dbReference type="RuleBase" id="RU362116"/>
    </source>
</evidence>
<dbReference type="InterPro" id="IPR001444">
    <property type="entry name" value="Flag_bb_rod_N"/>
</dbReference>
<accession>E7G3Q4</accession>
<dbReference type="InterPro" id="IPR053967">
    <property type="entry name" value="LlgE_F_G-like_D1"/>
</dbReference>
<protein>
    <submittedName>
        <fullName evidence="8">Flagellar basal-body rod protein (FlgG)</fullName>
    </submittedName>
</protein>
<dbReference type="GO" id="GO:0071978">
    <property type="term" value="P:bacterial-type flagellum-dependent swarming motility"/>
    <property type="evidence" value="ECO:0007669"/>
    <property type="project" value="TreeGrafter"/>
</dbReference>
<dbReference type="PANTHER" id="PTHR30435">
    <property type="entry name" value="FLAGELLAR PROTEIN"/>
    <property type="match status" value="1"/>
</dbReference>
<comment type="similarity">
    <text evidence="2 4">Belongs to the flagella basal body rod proteins family.</text>
</comment>